<dbReference type="Proteomes" id="UP000095329">
    <property type="component" value="Unassembled WGS sequence"/>
</dbReference>
<dbReference type="EMBL" id="ASHX02000001">
    <property type="protein sequence ID" value="OEJ94789.1"/>
    <property type="molecule type" value="Genomic_DNA"/>
</dbReference>
<protein>
    <submittedName>
        <fullName evidence="1">Uncharacterized protein</fullName>
    </submittedName>
</protein>
<keyword evidence="2" id="KW-1185">Reference proteome</keyword>
<accession>A0A1D3DR31</accession>
<gene>
    <name evidence="1" type="ORF">J116_010175</name>
</gene>
<name>A0A1D3DR31_9ACTN</name>
<evidence type="ECO:0000313" key="1">
    <source>
        <dbReference type="EMBL" id="OEJ94789.1"/>
    </source>
</evidence>
<evidence type="ECO:0000313" key="2">
    <source>
        <dbReference type="Proteomes" id="UP000095329"/>
    </source>
</evidence>
<dbReference type="AlphaFoldDB" id="A0A1D3DR31"/>
<organism evidence="1 2">
    <name type="scientific">Streptomyces thermolilacinus SPC6</name>
    <dbReference type="NCBI Taxonomy" id="1306406"/>
    <lineage>
        <taxon>Bacteria</taxon>
        <taxon>Bacillati</taxon>
        <taxon>Actinomycetota</taxon>
        <taxon>Actinomycetes</taxon>
        <taxon>Kitasatosporales</taxon>
        <taxon>Streptomycetaceae</taxon>
        <taxon>Streptomyces</taxon>
    </lineage>
</organism>
<comment type="caution">
    <text evidence="1">The sequence shown here is derived from an EMBL/GenBank/DDBJ whole genome shotgun (WGS) entry which is preliminary data.</text>
</comment>
<sequence>MIGLLSSAPGRTEVFPAARTHQDVVRELDRAGRPWQPDVSLTFGSRCALVAPAGGASFVFDGARGPEAVLNAVGLPGGFHDCRAAGRGARP</sequence>
<reference evidence="1 2" key="1">
    <citation type="journal article" date="2013" name="Genome Announc.">
        <title>Genome Sequence of Streptomyces violaceusniger Strain SPC6, a Halotolerant Streptomycete That Exhibits Rapid Growth and Development.</title>
        <authorList>
            <person name="Chen X."/>
            <person name="Zhang B."/>
            <person name="Zhang W."/>
            <person name="Wu X."/>
            <person name="Zhang M."/>
            <person name="Chen T."/>
            <person name="Liu G."/>
            <person name="Dyson P."/>
        </authorList>
    </citation>
    <scope>NUCLEOTIDE SEQUENCE [LARGE SCALE GENOMIC DNA]</scope>
    <source>
        <strain evidence="1 2">SPC6</strain>
    </source>
</reference>
<proteinExistence type="predicted"/>